<evidence type="ECO:0000256" key="6">
    <source>
        <dbReference type="SAM" id="Phobius"/>
    </source>
</evidence>
<proteinExistence type="inferred from homology"/>
<dbReference type="EMBL" id="JACBZT010000001">
    <property type="protein sequence ID" value="NYJ06509.1"/>
    <property type="molecule type" value="Genomic_DNA"/>
</dbReference>
<feature type="transmembrane region" description="Helical" evidence="6">
    <location>
        <begin position="120"/>
        <end position="139"/>
    </location>
</feature>
<sequence>MSRRGWVLFLSMSVIWGIPYLLIKVAVGELTPVLVVFGRCVVGAAILLPWALAQGWVRPALRHWRALLLFTVLEMAGPWLLLSYAETTLSSSLTGLLVATTPFVAALAGRIAGDEDRLTAVRLVGMGLGVIGIVALLGLDVSGAELLPIAAVALTVVGYATGPMVVSRALPEVPGVAASAIALSVTAVVYAPFAVPQLGDAVHASAKALLSVVGLGIVCTALALALFFLLIREVGPQRSLVITFVNPAVAVVLGVLLLGEPFTLGIALGLPLVLVGCVLATRRSAPVPAAETVVTPG</sequence>
<feature type="transmembrane region" description="Helical" evidence="6">
    <location>
        <begin position="145"/>
        <end position="166"/>
    </location>
</feature>
<dbReference type="InterPro" id="IPR000620">
    <property type="entry name" value="EamA_dom"/>
</dbReference>
<reference evidence="8 9" key="1">
    <citation type="submission" date="2020-07" db="EMBL/GenBank/DDBJ databases">
        <title>Sequencing the genomes of 1000 actinobacteria strains.</title>
        <authorList>
            <person name="Klenk H.-P."/>
        </authorList>
    </citation>
    <scope>NUCLEOTIDE SEQUENCE [LARGE SCALE GENOMIC DNA]</scope>
    <source>
        <strain evidence="8 9">DSM 104001</strain>
    </source>
</reference>
<evidence type="ECO:0000256" key="4">
    <source>
        <dbReference type="ARBA" id="ARBA00022989"/>
    </source>
</evidence>
<feature type="domain" description="EamA" evidence="7">
    <location>
        <begin position="5"/>
        <end position="136"/>
    </location>
</feature>
<evidence type="ECO:0000256" key="2">
    <source>
        <dbReference type="ARBA" id="ARBA00007362"/>
    </source>
</evidence>
<dbReference type="AlphaFoldDB" id="A0A853CHQ9"/>
<comment type="similarity">
    <text evidence="2">Belongs to the EamA transporter family.</text>
</comment>
<feature type="transmembrane region" description="Helical" evidence="6">
    <location>
        <begin position="7"/>
        <end position="27"/>
    </location>
</feature>
<name>A0A853CHQ9_9ACTN</name>
<dbReference type="InterPro" id="IPR050638">
    <property type="entry name" value="AA-Vitamin_Transporters"/>
</dbReference>
<evidence type="ECO:0000256" key="1">
    <source>
        <dbReference type="ARBA" id="ARBA00004141"/>
    </source>
</evidence>
<evidence type="ECO:0000313" key="9">
    <source>
        <dbReference type="Proteomes" id="UP000541969"/>
    </source>
</evidence>
<keyword evidence="9" id="KW-1185">Reference proteome</keyword>
<protein>
    <submittedName>
        <fullName evidence="8">Drug/metabolite transporter (DMT)-like permease</fullName>
    </submittedName>
</protein>
<dbReference type="SUPFAM" id="SSF103481">
    <property type="entry name" value="Multidrug resistance efflux transporter EmrE"/>
    <property type="match status" value="2"/>
</dbReference>
<dbReference type="PANTHER" id="PTHR32322">
    <property type="entry name" value="INNER MEMBRANE TRANSPORTER"/>
    <property type="match status" value="1"/>
</dbReference>
<dbReference type="GO" id="GO:0016020">
    <property type="term" value="C:membrane"/>
    <property type="evidence" value="ECO:0007669"/>
    <property type="project" value="UniProtKB-SubCell"/>
</dbReference>
<evidence type="ECO:0000259" key="7">
    <source>
        <dbReference type="Pfam" id="PF00892"/>
    </source>
</evidence>
<dbReference type="InterPro" id="IPR037185">
    <property type="entry name" value="EmrE-like"/>
</dbReference>
<organism evidence="8 9">
    <name type="scientific">Petropleomorpha daqingensis</name>
    <dbReference type="NCBI Taxonomy" id="2026353"/>
    <lineage>
        <taxon>Bacteria</taxon>
        <taxon>Bacillati</taxon>
        <taxon>Actinomycetota</taxon>
        <taxon>Actinomycetes</taxon>
        <taxon>Geodermatophilales</taxon>
        <taxon>Geodermatophilaceae</taxon>
        <taxon>Petropleomorpha</taxon>
    </lineage>
</organism>
<feature type="transmembrane region" description="Helical" evidence="6">
    <location>
        <begin position="64"/>
        <end position="82"/>
    </location>
</feature>
<feature type="transmembrane region" description="Helical" evidence="6">
    <location>
        <begin position="173"/>
        <end position="193"/>
    </location>
</feature>
<evidence type="ECO:0000256" key="5">
    <source>
        <dbReference type="ARBA" id="ARBA00023136"/>
    </source>
</evidence>
<keyword evidence="5 6" id="KW-0472">Membrane</keyword>
<evidence type="ECO:0000313" key="8">
    <source>
        <dbReference type="EMBL" id="NYJ06509.1"/>
    </source>
</evidence>
<dbReference type="PANTHER" id="PTHR32322:SF2">
    <property type="entry name" value="EAMA DOMAIN-CONTAINING PROTEIN"/>
    <property type="match status" value="1"/>
</dbReference>
<feature type="transmembrane region" description="Helical" evidence="6">
    <location>
        <begin position="240"/>
        <end position="258"/>
    </location>
</feature>
<dbReference type="RefSeq" id="WP_179717674.1">
    <property type="nucleotide sequence ID" value="NZ_JACBZT010000001.1"/>
</dbReference>
<dbReference type="Pfam" id="PF00892">
    <property type="entry name" value="EamA"/>
    <property type="match status" value="2"/>
</dbReference>
<dbReference type="Proteomes" id="UP000541969">
    <property type="component" value="Unassembled WGS sequence"/>
</dbReference>
<keyword evidence="4 6" id="KW-1133">Transmembrane helix</keyword>
<evidence type="ECO:0000256" key="3">
    <source>
        <dbReference type="ARBA" id="ARBA00022692"/>
    </source>
</evidence>
<comment type="subcellular location">
    <subcellularLocation>
        <location evidence="1">Membrane</location>
        <topology evidence="1">Multi-pass membrane protein</topology>
    </subcellularLocation>
</comment>
<feature type="transmembrane region" description="Helical" evidence="6">
    <location>
        <begin position="88"/>
        <end position="108"/>
    </location>
</feature>
<feature type="transmembrane region" description="Helical" evidence="6">
    <location>
        <begin position="33"/>
        <end position="52"/>
    </location>
</feature>
<gene>
    <name evidence="8" type="ORF">GGQ55_002787</name>
</gene>
<keyword evidence="3 6" id="KW-0812">Transmembrane</keyword>
<accession>A0A853CHQ9</accession>
<feature type="domain" description="EamA" evidence="7">
    <location>
        <begin position="149"/>
        <end position="281"/>
    </location>
</feature>
<feature type="transmembrane region" description="Helical" evidence="6">
    <location>
        <begin position="208"/>
        <end position="231"/>
    </location>
</feature>
<comment type="caution">
    <text evidence="8">The sequence shown here is derived from an EMBL/GenBank/DDBJ whole genome shotgun (WGS) entry which is preliminary data.</text>
</comment>
<feature type="transmembrane region" description="Helical" evidence="6">
    <location>
        <begin position="264"/>
        <end position="281"/>
    </location>
</feature>